<keyword evidence="1" id="KW-1133">Transmembrane helix</keyword>
<feature type="transmembrane region" description="Helical" evidence="1">
    <location>
        <begin position="130"/>
        <end position="149"/>
    </location>
</feature>
<evidence type="ECO:0000256" key="1">
    <source>
        <dbReference type="SAM" id="Phobius"/>
    </source>
</evidence>
<name>A0A3M6U6C8_POCDA</name>
<accession>A0A3M6U6C8</accession>
<dbReference type="EMBL" id="RCHS01002172">
    <property type="protein sequence ID" value="RMX49094.1"/>
    <property type="molecule type" value="Genomic_DNA"/>
</dbReference>
<dbReference type="AlphaFoldDB" id="A0A3M6U6C8"/>
<keyword evidence="1" id="KW-0812">Transmembrane</keyword>
<dbReference type="Proteomes" id="UP000275408">
    <property type="component" value="Unassembled WGS sequence"/>
</dbReference>
<evidence type="ECO:0000313" key="3">
    <source>
        <dbReference type="Proteomes" id="UP000275408"/>
    </source>
</evidence>
<evidence type="ECO:0000313" key="2">
    <source>
        <dbReference type="EMBL" id="RMX49094.1"/>
    </source>
</evidence>
<reference evidence="2 3" key="1">
    <citation type="journal article" date="2018" name="Sci. Rep.">
        <title>Comparative analysis of the Pocillopora damicornis genome highlights role of immune system in coral evolution.</title>
        <authorList>
            <person name="Cunning R."/>
            <person name="Bay R.A."/>
            <person name="Gillette P."/>
            <person name="Baker A.C."/>
            <person name="Traylor-Knowles N."/>
        </authorList>
    </citation>
    <scope>NUCLEOTIDE SEQUENCE [LARGE SCALE GENOMIC DNA]</scope>
    <source>
        <strain evidence="2">RSMAS</strain>
        <tissue evidence="2">Whole animal</tissue>
    </source>
</reference>
<proteinExistence type="predicted"/>
<comment type="caution">
    <text evidence="2">The sequence shown here is derived from an EMBL/GenBank/DDBJ whole genome shotgun (WGS) entry which is preliminary data.</text>
</comment>
<dbReference type="OrthoDB" id="5986865at2759"/>
<protein>
    <submittedName>
        <fullName evidence="2">Uncharacterized protein</fullName>
    </submittedName>
</protein>
<keyword evidence="1" id="KW-0472">Membrane</keyword>
<organism evidence="2 3">
    <name type="scientific">Pocillopora damicornis</name>
    <name type="common">Cauliflower coral</name>
    <name type="synonym">Millepora damicornis</name>
    <dbReference type="NCBI Taxonomy" id="46731"/>
    <lineage>
        <taxon>Eukaryota</taxon>
        <taxon>Metazoa</taxon>
        <taxon>Cnidaria</taxon>
        <taxon>Anthozoa</taxon>
        <taxon>Hexacorallia</taxon>
        <taxon>Scleractinia</taxon>
        <taxon>Astrocoeniina</taxon>
        <taxon>Pocilloporidae</taxon>
        <taxon>Pocillopora</taxon>
    </lineage>
</organism>
<sequence>MLKVIMRTALKSRHKQCNLYEDSNETPATVHMIKTFALKCYVCAGTENTCKKSKLEESKGIFLHTCILGDKCIRSWSKSKDDDAVVASGCAYQSVCDAQKSACDKLKDTLKDYHCAVGCCSEDGCNASSYFTSNIILLAVCFVLGLALLK</sequence>
<dbReference type="SUPFAM" id="SSF57302">
    <property type="entry name" value="Snake toxin-like"/>
    <property type="match status" value="1"/>
</dbReference>
<dbReference type="InterPro" id="IPR045860">
    <property type="entry name" value="Snake_toxin-like_sf"/>
</dbReference>
<keyword evidence="3" id="KW-1185">Reference proteome</keyword>
<gene>
    <name evidence="2" type="ORF">pdam_00003935</name>
</gene>